<feature type="region of interest" description="Disordered" evidence="1">
    <location>
        <begin position="147"/>
        <end position="166"/>
    </location>
</feature>
<evidence type="ECO:0000256" key="1">
    <source>
        <dbReference type="SAM" id="MobiDB-lite"/>
    </source>
</evidence>
<name>A0A7S2ZJQ4_9RHOD</name>
<sequence length="197" mass="21333">MEACFVGLASSARGLRVSKRLAVQSRRRHCCVVACEKAEDSSGAPKIVRDVGLHESWYVYYEEGNKCVVCRGEGTETCSYCYGEGYVVIGANQETDRAVCPLCEGAKANICMRCNGSGVRPSTRYNAETDEVERNPTNAEILANARKDQSYTGNQPSIPEPEPQVVEVSDPAVQRASFHDDGSTKLEVAAAEESVGV</sequence>
<accession>A0A7S2ZJQ4</accession>
<proteinExistence type="predicted"/>
<dbReference type="SUPFAM" id="SSF57938">
    <property type="entry name" value="DnaJ/Hsp40 cysteine-rich domain"/>
    <property type="match status" value="1"/>
</dbReference>
<evidence type="ECO:0000313" key="2">
    <source>
        <dbReference type="EMBL" id="CAE0042368.1"/>
    </source>
</evidence>
<dbReference type="InterPro" id="IPR036410">
    <property type="entry name" value="HSP_DnaJ_Cys-rich_dom_sf"/>
</dbReference>
<protein>
    <submittedName>
        <fullName evidence="2">Uncharacterized protein</fullName>
    </submittedName>
</protein>
<dbReference type="Gene3D" id="2.10.230.10">
    <property type="entry name" value="Heat shock protein DnaJ, cysteine-rich domain"/>
    <property type="match status" value="1"/>
</dbReference>
<gene>
    <name evidence="2" type="ORF">RMAR00112_LOCUS10333</name>
</gene>
<dbReference type="EMBL" id="HBHW01013212">
    <property type="protein sequence ID" value="CAE0042368.1"/>
    <property type="molecule type" value="Transcribed_RNA"/>
</dbReference>
<organism evidence="2">
    <name type="scientific">Rhodosorus marinus</name>
    <dbReference type="NCBI Taxonomy" id="101924"/>
    <lineage>
        <taxon>Eukaryota</taxon>
        <taxon>Rhodophyta</taxon>
        <taxon>Stylonematophyceae</taxon>
        <taxon>Stylonematales</taxon>
        <taxon>Stylonemataceae</taxon>
        <taxon>Rhodosorus</taxon>
    </lineage>
</organism>
<dbReference type="AlphaFoldDB" id="A0A7S2ZJQ4"/>
<reference evidence="2" key="1">
    <citation type="submission" date="2021-01" db="EMBL/GenBank/DDBJ databases">
        <authorList>
            <person name="Corre E."/>
            <person name="Pelletier E."/>
            <person name="Niang G."/>
            <person name="Scheremetjew M."/>
            <person name="Finn R."/>
            <person name="Kale V."/>
            <person name="Holt S."/>
            <person name="Cochrane G."/>
            <person name="Meng A."/>
            <person name="Brown T."/>
            <person name="Cohen L."/>
        </authorList>
    </citation>
    <scope>NUCLEOTIDE SEQUENCE</scope>
    <source>
        <strain evidence="2">CCMP 769</strain>
    </source>
</reference>